<keyword evidence="4" id="KW-0732">Signal</keyword>
<dbReference type="Gene3D" id="2.120.10.80">
    <property type="entry name" value="Kelch-type beta propeller"/>
    <property type="match status" value="2"/>
</dbReference>
<sequence>MTSMSLRVPLRGMLLRSAPLLWASAPVLSGCSAEPEPPGAAALRRLFPDQTAAVLAASEAFVPDAEGFRLGAAEARWRASQLHVVLPRDGGEPVRFRTPAGREVRVQEDGALGEGTAVDRSVAYPRAGGTSFWTATDGGVEEWLLLDAGVARGEAVVAAWHVEGATLRARGAAIELMDEQSGLPVLRVTAPRAYAASGRPVAATLTARGARIELAVDAGGEAVLVDPAWEPASVMHRARAQHTATRLESGEVLVVGGLEGDSPELYDPTADAWTLTSAMTSTRERHTATWLPSGKVLVAGGLSDEQAPLDGAELYDPQAGTWTVTSPMAHARSAHAAALLPDGRVLVAGGADDQIFTGIGSAELYDPQAGTWTVTRPMVGPRVYHTATPLPGGKVLVAGGFDGRRHLDSAELYDPEADRWTAARPMTQARRDHTATLLPSGKVLVAGGFSGIAYLDGAEVYDPEKDTWTPAAAPMSRARSGHTATLLPSDLVLFTGGYDGVTYLASAEVYDPEADTWTLTAPLKHARTQHTATLLLNGEVLLAGGQFALHDIATTERFGSALGDVCTAAVGCPPSGFCVDGTCCDAPCPCGACSAAGHCGPEGTSAKVGRICAPPACITDTQLLSPAQCTLESAACPEAAVVDCIAYRCDPERGACKASCASLDDCARGFVCNLQGHCVSPPSTPSASSGCGAAPGRPAPAAACAVGVALLALGAARRRRSVAAALLAFAAFAGASAARAQPAAPQASAAPLSAPSAPAAAPPAAAPPAAAPPAAAPPAAAPPAAAPPAAAPPDVSAEPPPAEDPIAGARAHFERGVALYRQGAWEAALAEFLASRELYPTWSATSSAALCLQQLRRYDEALALFETLLGDFSEKLPQNTRTAAQEAVVRLRGLIGTLDIAGAEIGASITVDGRRRGDYPMPAPLRVGAGSHVVRVYKEGFEPFEMRVDVAGGQVVRILSRLHKLVESGRLRVTEQKGKVLDVLVDGYTVGKTPWEGPLSPGQHTVALRGPGELGTMPASVRIQRMQTTPLALRAEELTASLRIEPTPVCASVTVDGVTLGNGIWEGRLSPGRHRIEVAAGGFVTAHHDVILARNRRAVVPVVLERVVLGSPLGRYLVELTAAPVFVPSLGGGAAGQCGAACSLALGAGGLGVVHAGYELWSGLGFGVTTGYLQVQQAVTARSTSLQIQDPLPESTGTADDALALRGFLAGGWAGLSLGDRLRLSMRLGAGALFAAVSDERSGTFTSSSSVQFHVDRTTAQGSASFFFMTPEVRAGLRLDDHLDVTVGLAAAVLIRLTTPVWTNAPGGVYGRIDDNRGYFGAFEEDPLVGEVTVALAPGVGARYTF</sequence>
<dbReference type="InterPro" id="IPR011990">
    <property type="entry name" value="TPR-like_helical_dom_sf"/>
</dbReference>
<dbReference type="SUPFAM" id="SSF48452">
    <property type="entry name" value="TPR-like"/>
    <property type="match status" value="1"/>
</dbReference>
<dbReference type="EMBL" id="CP012673">
    <property type="protein sequence ID" value="AUX45005.1"/>
    <property type="molecule type" value="Genomic_DNA"/>
</dbReference>
<dbReference type="InterPro" id="IPR006652">
    <property type="entry name" value="Kelch_1"/>
</dbReference>
<dbReference type="InterPro" id="IPR037293">
    <property type="entry name" value="Gal_Oxidase_central_sf"/>
</dbReference>
<dbReference type="PANTHER" id="PTHR46344">
    <property type="entry name" value="OS02G0202900 PROTEIN"/>
    <property type="match status" value="1"/>
</dbReference>
<organism evidence="6 7">
    <name type="scientific">Sorangium cellulosum</name>
    <name type="common">Polyangium cellulosum</name>
    <dbReference type="NCBI Taxonomy" id="56"/>
    <lineage>
        <taxon>Bacteria</taxon>
        <taxon>Pseudomonadati</taxon>
        <taxon>Myxococcota</taxon>
        <taxon>Polyangia</taxon>
        <taxon>Polyangiales</taxon>
        <taxon>Polyangiaceae</taxon>
        <taxon>Sorangium</taxon>
    </lineage>
</organism>
<dbReference type="Gene3D" id="2.130.10.80">
    <property type="entry name" value="Galactose oxidase/kelch, beta-propeller"/>
    <property type="match status" value="1"/>
</dbReference>
<dbReference type="Pfam" id="PF24681">
    <property type="entry name" value="Kelch_KLHDC2_KLHL20_DRC7"/>
    <property type="match status" value="1"/>
</dbReference>
<evidence type="ECO:0000256" key="4">
    <source>
        <dbReference type="SAM" id="SignalP"/>
    </source>
</evidence>
<feature type="region of interest" description="Disordered" evidence="3">
    <location>
        <begin position="749"/>
        <end position="806"/>
    </location>
</feature>
<dbReference type="Gene3D" id="1.25.40.10">
    <property type="entry name" value="Tetratricopeptide repeat domain"/>
    <property type="match status" value="1"/>
</dbReference>
<dbReference type="SMART" id="SM00612">
    <property type="entry name" value="Kelch"/>
    <property type="match status" value="6"/>
</dbReference>
<proteinExistence type="predicted"/>
<feature type="chain" id="PRO_5014623233" description="PEGA domain-containing protein" evidence="4">
    <location>
        <begin position="24"/>
        <end position="1346"/>
    </location>
</feature>
<evidence type="ECO:0000256" key="3">
    <source>
        <dbReference type="SAM" id="MobiDB-lite"/>
    </source>
</evidence>
<dbReference type="InterPro" id="IPR013229">
    <property type="entry name" value="PEGA"/>
</dbReference>
<keyword evidence="1" id="KW-0880">Kelch repeat</keyword>
<evidence type="ECO:0000259" key="5">
    <source>
        <dbReference type="Pfam" id="PF08308"/>
    </source>
</evidence>
<feature type="compositionally biased region" description="Low complexity" evidence="3">
    <location>
        <begin position="749"/>
        <end position="759"/>
    </location>
</feature>
<accession>A0A2L0F0D1</accession>
<dbReference type="SUPFAM" id="SSF50965">
    <property type="entry name" value="Galactose oxidase, central domain"/>
    <property type="match status" value="1"/>
</dbReference>
<dbReference type="Proteomes" id="UP000238348">
    <property type="component" value="Chromosome"/>
</dbReference>
<dbReference type="Pfam" id="PF08308">
    <property type="entry name" value="PEGA"/>
    <property type="match status" value="2"/>
</dbReference>
<dbReference type="PANTHER" id="PTHR46344:SF27">
    <property type="entry name" value="KELCH REPEAT SUPERFAMILY PROTEIN"/>
    <property type="match status" value="1"/>
</dbReference>
<dbReference type="PROSITE" id="PS51257">
    <property type="entry name" value="PROKAR_LIPOPROTEIN"/>
    <property type="match status" value="1"/>
</dbReference>
<feature type="signal peptide" evidence="4">
    <location>
        <begin position="1"/>
        <end position="23"/>
    </location>
</feature>
<gene>
    <name evidence="6" type="ORF">SOCE26_064840</name>
</gene>
<dbReference type="InterPro" id="IPR011043">
    <property type="entry name" value="Gal_Oxase/kelch_b-propeller"/>
</dbReference>
<dbReference type="OrthoDB" id="5477405at2"/>
<protein>
    <recommendedName>
        <fullName evidence="5">PEGA domain-containing protein</fullName>
    </recommendedName>
</protein>
<dbReference type="RefSeq" id="WP_104983446.1">
    <property type="nucleotide sequence ID" value="NZ_CP012673.1"/>
</dbReference>
<evidence type="ECO:0000256" key="2">
    <source>
        <dbReference type="ARBA" id="ARBA00022737"/>
    </source>
</evidence>
<dbReference type="Pfam" id="PF01344">
    <property type="entry name" value="Kelch_1"/>
    <property type="match status" value="1"/>
</dbReference>
<evidence type="ECO:0000313" key="6">
    <source>
        <dbReference type="EMBL" id="AUX45005.1"/>
    </source>
</evidence>
<feature type="domain" description="PEGA" evidence="5">
    <location>
        <begin position="1040"/>
        <end position="1106"/>
    </location>
</feature>
<reference evidence="6 7" key="1">
    <citation type="submission" date="2015-09" db="EMBL/GenBank/DDBJ databases">
        <title>Sorangium comparison.</title>
        <authorList>
            <person name="Zaburannyi N."/>
            <person name="Bunk B."/>
            <person name="Overmann J."/>
            <person name="Mueller R."/>
        </authorList>
    </citation>
    <scope>NUCLEOTIDE SEQUENCE [LARGE SCALE GENOMIC DNA]</scope>
    <source>
        <strain evidence="6 7">So ce26</strain>
    </source>
</reference>
<feature type="domain" description="PEGA" evidence="5">
    <location>
        <begin position="896"/>
        <end position="963"/>
    </location>
</feature>
<evidence type="ECO:0000313" key="7">
    <source>
        <dbReference type="Proteomes" id="UP000238348"/>
    </source>
</evidence>
<feature type="compositionally biased region" description="Pro residues" evidence="3">
    <location>
        <begin position="760"/>
        <end position="791"/>
    </location>
</feature>
<keyword evidence="2" id="KW-0677">Repeat</keyword>
<evidence type="ECO:0000256" key="1">
    <source>
        <dbReference type="ARBA" id="ARBA00022441"/>
    </source>
</evidence>
<name>A0A2L0F0D1_SORCE</name>
<dbReference type="InterPro" id="IPR015915">
    <property type="entry name" value="Kelch-typ_b-propeller"/>
</dbReference>